<evidence type="ECO:0000256" key="5">
    <source>
        <dbReference type="ARBA" id="ARBA00022777"/>
    </source>
</evidence>
<comment type="catalytic activity">
    <reaction evidence="1">
        <text>ATP + protein L-histidine = ADP + protein N-phospho-L-histidine.</text>
        <dbReference type="EC" id="2.7.13.3"/>
    </reaction>
</comment>
<feature type="region of interest" description="Disordered" evidence="7">
    <location>
        <begin position="64"/>
        <end position="90"/>
    </location>
</feature>
<dbReference type="InterPro" id="IPR004358">
    <property type="entry name" value="Sig_transdc_His_kin-like_C"/>
</dbReference>
<dbReference type="InterPro" id="IPR001789">
    <property type="entry name" value="Sig_transdc_resp-reg_receiver"/>
</dbReference>
<dbReference type="Pfam" id="PF00512">
    <property type="entry name" value="HisKA"/>
    <property type="match status" value="1"/>
</dbReference>
<feature type="transmembrane region" description="Helical" evidence="8">
    <location>
        <begin position="214"/>
        <end position="237"/>
    </location>
</feature>
<dbReference type="GO" id="GO:0000155">
    <property type="term" value="F:phosphorelay sensor kinase activity"/>
    <property type="evidence" value="ECO:0007669"/>
    <property type="project" value="InterPro"/>
</dbReference>
<feature type="domain" description="Response regulatory" evidence="10">
    <location>
        <begin position="887"/>
        <end position="1065"/>
    </location>
</feature>
<feature type="transmembrane region" description="Helical" evidence="8">
    <location>
        <begin position="189"/>
        <end position="208"/>
    </location>
</feature>
<feature type="transmembrane region" description="Helical" evidence="8">
    <location>
        <begin position="314"/>
        <end position="332"/>
    </location>
</feature>
<feature type="domain" description="Histidine kinase" evidence="9">
    <location>
        <begin position="399"/>
        <end position="673"/>
    </location>
</feature>
<feature type="transmembrane region" description="Helical" evidence="8">
    <location>
        <begin position="293"/>
        <end position="309"/>
    </location>
</feature>
<dbReference type="PANTHER" id="PTHR43047">
    <property type="entry name" value="TWO-COMPONENT HISTIDINE PROTEIN KINASE"/>
    <property type="match status" value="1"/>
</dbReference>
<dbReference type="PROSITE" id="PS50109">
    <property type="entry name" value="HIS_KIN"/>
    <property type="match status" value="1"/>
</dbReference>
<feature type="transmembrane region" description="Helical" evidence="8">
    <location>
        <begin position="249"/>
        <end position="273"/>
    </location>
</feature>
<evidence type="ECO:0000259" key="9">
    <source>
        <dbReference type="PROSITE" id="PS50109"/>
    </source>
</evidence>
<feature type="region of interest" description="Disordered" evidence="7">
    <location>
        <begin position="798"/>
        <end position="880"/>
    </location>
</feature>
<dbReference type="InterPro" id="IPR036890">
    <property type="entry name" value="HATPase_C_sf"/>
</dbReference>
<organism evidence="11 12">
    <name type="scientific">Powellomyces hirtus</name>
    <dbReference type="NCBI Taxonomy" id="109895"/>
    <lineage>
        <taxon>Eukaryota</taxon>
        <taxon>Fungi</taxon>
        <taxon>Fungi incertae sedis</taxon>
        <taxon>Chytridiomycota</taxon>
        <taxon>Chytridiomycota incertae sedis</taxon>
        <taxon>Chytridiomycetes</taxon>
        <taxon>Spizellomycetales</taxon>
        <taxon>Powellomycetaceae</taxon>
        <taxon>Powellomyces</taxon>
    </lineage>
</organism>
<evidence type="ECO:0000256" key="6">
    <source>
        <dbReference type="PROSITE-ProRule" id="PRU00169"/>
    </source>
</evidence>
<evidence type="ECO:0000256" key="4">
    <source>
        <dbReference type="ARBA" id="ARBA00022679"/>
    </source>
</evidence>
<feature type="compositionally biased region" description="Pro residues" evidence="7">
    <location>
        <begin position="802"/>
        <end position="816"/>
    </location>
</feature>
<evidence type="ECO:0000256" key="7">
    <source>
        <dbReference type="SAM" id="MobiDB-lite"/>
    </source>
</evidence>
<dbReference type="SMART" id="SM00388">
    <property type="entry name" value="HisKA"/>
    <property type="match status" value="1"/>
</dbReference>
<keyword evidence="3 6" id="KW-0597">Phosphoprotein</keyword>
<dbReference type="EC" id="2.7.13.3" evidence="2"/>
<keyword evidence="5" id="KW-0418">Kinase</keyword>
<evidence type="ECO:0000256" key="2">
    <source>
        <dbReference type="ARBA" id="ARBA00012438"/>
    </source>
</evidence>
<evidence type="ECO:0000259" key="10">
    <source>
        <dbReference type="PROSITE" id="PS50110"/>
    </source>
</evidence>
<sequence>MPTPNVDQSTPSPSSSKVTFRFGVSLRQLLLKLQRLHLAHSAPSESHSNSASTDVSYCGPVRRNGGAPGTRFNGVGDDGVDDDDDHGDADEIIVDSDLPAPLSSVESRNHSIDGNSIHSTSQGGVTTQDLGDGTWSEYSIASGRVFGFSHYLANARMWIKLKAYMNQTFQDENIERAYQKENWWLRKPLALMAACFILLSWILALALLPRPWTLYSQITYIGVVGFFSLALPIAVIADVPRHNSLPWQILLLFTTLTWPVVFAVEMKLCGFYQTNQDGTFGGGECGNKDFSTMLYYAAVLPIIALFALNQKRSWAALSAVIYIVVWCVTILPDRVFTVRTLVIYFTFEVFLNYMNYHQERLDRKIFLMRDELKRQFRATQRARHLEFKAGDSKKRFVSYIFHEVRVPLNAASLAVQNLAGDGLFEQCNQDQRDVVDALRGSLGMMAKVLNDVLDFNRMEDGKLVVTHNSLDFHKVIRSLLVSARVVAQTRNVQITMQMDPSIDKLQMKKILIGDEMRLRQVMSNLVSNACKFTNPGGSVKIVTELLNPHLYGVDRADTEEDGEKNAEQNGKVSPPPAHETLQIDPNPTFQVTKAIIRLEVHDTGVGIRRQDLIDNRLFSPYVQTDEGRRQGGKGTGLGLALVRHIVKLSGGRLGVKSSRGAGSTFWVEMPFSLENEEKAPSVEYYPTQESNEQSDNEIDYVHSARGTLDRTSVGQTSPPKLKKKRVQIAEESGSDDMSIADIAVLTFPRTEANAEALKETLMDFGRVFSSGAKEAAANGKLTFPSGDKMDFSGDPLIAPSPLGQPPIFPNSGPPSPDTDTCPAPDPINPNISTSTSTNHMPDPFFKSAPASTRASRTSISHNGHVKSPSSSMSPSPSSCPFPTAKANVLIVDDDKITRLLMSRLVSRMGHTIATAEDGAIALRKLKDALATSEADPLGQPPPATTSTDPAPPLPPTARATIPPSPPTIPSTTNTTTDASSTATAAAAPPIQQPFDLVFLDNQMPVMTGVECIREIRRLGIPVWACGVTGNAMIEDQDEFYEAGIDRVLTKPVVEADVKDMIAMALRMREPDYFGRDTWRKMNTEDGSEDEHS</sequence>
<feature type="compositionally biased region" description="Pro residues" evidence="7">
    <location>
        <begin position="938"/>
        <end position="955"/>
    </location>
</feature>
<dbReference type="EMBL" id="QEAQ01000115">
    <property type="protein sequence ID" value="TPX55317.1"/>
    <property type="molecule type" value="Genomic_DNA"/>
</dbReference>
<dbReference type="STRING" id="109895.A0A507DVV5"/>
<dbReference type="InterPro" id="IPR011006">
    <property type="entry name" value="CheY-like_superfamily"/>
</dbReference>
<dbReference type="PROSITE" id="PS50110">
    <property type="entry name" value="RESPONSE_REGULATORY"/>
    <property type="match status" value="1"/>
</dbReference>
<feature type="region of interest" description="Disordered" evidence="7">
    <location>
        <begin position="931"/>
        <end position="986"/>
    </location>
</feature>
<dbReference type="GO" id="GO:0009927">
    <property type="term" value="F:histidine phosphotransfer kinase activity"/>
    <property type="evidence" value="ECO:0007669"/>
    <property type="project" value="TreeGrafter"/>
</dbReference>
<name>A0A507DVV5_9FUNG</name>
<dbReference type="AlphaFoldDB" id="A0A507DVV5"/>
<dbReference type="Pfam" id="PF02518">
    <property type="entry name" value="HATPase_c"/>
    <property type="match status" value="1"/>
</dbReference>
<evidence type="ECO:0000256" key="8">
    <source>
        <dbReference type="SAM" id="Phobius"/>
    </source>
</evidence>
<dbReference type="CDD" id="cd00082">
    <property type="entry name" value="HisKA"/>
    <property type="match status" value="1"/>
</dbReference>
<dbReference type="Gene3D" id="3.40.50.2300">
    <property type="match status" value="1"/>
</dbReference>
<dbReference type="Gene3D" id="1.10.287.130">
    <property type="match status" value="1"/>
</dbReference>
<dbReference type="Gene3D" id="3.30.565.10">
    <property type="entry name" value="Histidine kinase-like ATPase, C-terminal domain"/>
    <property type="match status" value="1"/>
</dbReference>
<dbReference type="Proteomes" id="UP000318582">
    <property type="component" value="Unassembled WGS sequence"/>
</dbReference>
<keyword evidence="8" id="KW-1133">Transmembrane helix</keyword>
<feature type="compositionally biased region" description="Low complexity" evidence="7">
    <location>
        <begin position="847"/>
        <end position="860"/>
    </location>
</feature>
<dbReference type="PANTHER" id="PTHR43047:SF66">
    <property type="entry name" value="HISKA"/>
    <property type="match status" value="1"/>
</dbReference>
<gene>
    <name evidence="11" type="ORF">PhCBS80983_g05410</name>
</gene>
<feature type="compositionally biased region" description="Acidic residues" evidence="7">
    <location>
        <begin position="78"/>
        <end position="90"/>
    </location>
</feature>
<evidence type="ECO:0000256" key="1">
    <source>
        <dbReference type="ARBA" id="ARBA00000085"/>
    </source>
</evidence>
<accession>A0A507DVV5</accession>
<feature type="compositionally biased region" description="Low complexity" evidence="7">
    <location>
        <begin position="867"/>
        <end position="880"/>
    </location>
</feature>
<dbReference type="SMART" id="SM00387">
    <property type="entry name" value="HATPase_c"/>
    <property type="match status" value="1"/>
</dbReference>
<keyword evidence="4" id="KW-0808">Transferase</keyword>
<dbReference type="InterPro" id="IPR005467">
    <property type="entry name" value="His_kinase_dom"/>
</dbReference>
<comment type="caution">
    <text evidence="11">The sequence shown here is derived from an EMBL/GenBank/DDBJ whole genome shotgun (WGS) entry which is preliminary data.</text>
</comment>
<proteinExistence type="predicted"/>
<keyword evidence="8" id="KW-0472">Membrane</keyword>
<keyword evidence="8" id="KW-0812">Transmembrane</keyword>
<dbReference type="SMART" id="SM00448">
    <property type="entry name" value="REC"/>
    <property type="match status" value="1"/>
</dbReference>
<feature type="compositionally biased region" description="Low complexity" evidence="7">
    <location>
        <begin position="969"/>
        <end position="986"/>
    </location>
</feature>
<reference evidence="11 12" key="1">
    <citation type="journal article" date="2019" name="Sci. Rep.">
        <title>Comparative genomics of chytrid fungi reveal insights into the obligate biotrophic and pathogenic lifestyle of Synchytrium endobioticum.</title>
        <authorList>
            <person name="van de Vossenberg B.T.L.H."/>
            <person name="Warris S."/>
            <person name="Nguyen H.D.T."/>
            <person name="van Gent-Pelzer M.P.E."/>
            <person name="Joly D.L."/>
            <person name="van de Geest H.C."/>
            <person name="Bonants P.J.M."/>
            <person name="Smith D.S."/>
            <person name="Levesque C.A."/>
            <person name="van der Lee T.A.J."/>
        </authorList>
    </citation>
    <scope>NUCLEOTIDE SEQUENCE [LARGE SCALE GENOMIC DNA]</scope>
    <source>
        <strain evidence="11 12">CBS 809.83</strain>
    </source>
</reference>
<dbReference type="CDD" id="cd17546">
    <property type="entry name" value="REC_hyHK_CKI1_RcsC-like"/>
    <property type="match status" value="1"/>
</dbReference>
<feature type="modified residue" description="4-aspartylphosphate" evidence="6">
    <location>
        <position position="1000"/>
    </location>
</feature>
<dbReference type="InterPro" id="IPR036097">
    <property type="entry name" value="HisK_dim/P_sf"/>
</dbReference>
<dbReference type="GO" id="GO:0005886">
    <property type="term" value="C:plasma membrane"/>
    <property type="evidence" value="ECO:0007669"/>
    <property type="project" value="TreeGrafter"/>
</dbReference>
<dbReference type="SUPFAM" id="SSF47384">
    <property type="entry name" value="Homodimeric domain of signal transducing histidine kinase"/>
    <property type="match status" value="1"/>
</dbReference>
<dbReference type="PRINTS" id="PR00344">
    <property type="entry name" value="BCTRLSENSOR"/>
</dbReference>
<dbReference type="InterPro" id="IPR003661">
    <property type="entry name" value="HisK_dim/P_dom"/>
</dbReference>
<dbReference type="InterPro" id="IPR003594">
    <property type="entry name" value="HATPase_dom"/>
</dbReference>
<evidence type="ECO:0000313" key="11">
    <source>
        <dbReference type="EMBL" id="TPX55317.1"/>
    </source>
</evidence>
<protein>
    <recommendedName>
        <fullName evidence="2">histidine kinase</fullName>
        <ecNumber evidence="2">2.7.13.3</ecNumber>
    </recommendedName>
</protein>
<dbReference type="SUPFAM" id="SSF52172">
    <property type="entry name" value="CheY-like"/>
    <property type="match status" value="2"/>
</dbReference>
<evidence type="ECO:0000313" key="12">
    <source>
        <dbReference type="Proteomes" id="UP000318582"/>
    </source>
</evidence>
<keyword evidence="12" id="KW-1185">Reference proteome</keyword>
<dbReference type="Pfam" id="PF00072">
    <property type="entry name" value="Response_reg"/>
    <property type="match status" value="1"/>
</dbReference>
<dbReference type="SUPFAM" id="SSF55874">
    <property type="entry name" value="ATPase domain of HSP90 chaperone/DNA topoisomerase II/histidine kinase"/>
    <property type="match status" value="1"/>
</dbReference>
<feature type="region of interest" description="Disordered" evidence="7">
    <location>
        <begin position="557"/>
        <end position="582"/>
    </location>
</feature>
<evidence type="ECO:0000256" key="3">
    <source>
        <dbReference type="ARBA" id="ARBA00022553"/>
    </source>
</evidence>
<feature type="compositionally biased region" description="Polar residues" evidence="7">
    <location>
        <begin position="829"/>
        <end position="839"/>
    </location>
</feature>